<organism evidence="1 2">
    <name type="scientific">Stachybotrys chartarum (strain CBS 109288 / IBT 7711)</name>
    <name type="common">Toxic black mold</name>
    <name type="synonym">Stilbospora chartarum</name>
    <dbReference type="NCBI Taxonomy" id="1280523"/>
    <lineage>
        <taxon>Eukaryota</taxon>
        <taxon>Fungi</taxon>
        <taxon>Dikarya</taxon>
        <taxon>Ascomycota</taxon>
        <taxon>Pezizomycotina</taxon>
        <taxon>Sordariomycetes</taxon>
        <taxon>Hypocreomycetidae</taxon>
        <taxon>Hypocreales</taxon>
        <taxon>Stachybotryaceae</taxon>
        <taxon>Stachybotrys</taxon>
    </lineage>
</organism>
<keyword evidence="2" id="KW-1185">Reference proteome</keyword>
<dbReference type="EMBL" id="KL647868">
    <property type="protein sequence ID" value="KEY73242.1"/>
    <property type="molecule type" value="Genomic_DNA"/>
</dbReference>
<accession>A0A084B6R3</accession>
<reference evidence="1 2" key="1">
    <citation type="journal article" date="2014" name="BMC Genomics">
        <title>Comparative genome sequencing reveals chemotype-specific gene clusters in the toxigenic black mold Stachybotrys.</title>
        <authorList>
            <person name="Semeiks J."/>
            <person name="Borek D."/>
            <person name="Otwinowski Z."/>
            <person name="Grishin N.V."/>
        </authorList>
    </citation>
    <scope>NUCLEOTIDE SEQUENCE [LARGE SCALE GENOMIC DNA]</scope>
    <source>
        <strain evidence="2">CBS 109288 / IBT 7711</strain>
    </source>
</reference>
<dbReference type="Proteomes" id="UP000028045">
    <property type="component" value="Unassembled WGS sequence"/>
</dbReference>
<dbReference type="HOGENOM" id="CLU_3435989_0_0_1"/>
<gene>
    <name evidence="1" type="ORF">S7711_11585</name>
</gene>
<proteinExistence type="predicted"/>
<evidence type="ECO:0000313" key="1">
    <source>
        <dbReference type="EMBL" id="KEY73242.1"/>
    </source>
</evidence>
<name>A0A084B6R3_STACB</name>
<protein>
    <submittedName>
        <fullName evidence="1">Uncharacterized protein</fullName>
    </submittedName>
</protein>
<evidence type="ECO:0000313" key="2">
    <source>
        <dbReference type="Proteomes" id="UP000028045"/>
    </source>
</evidence>
<sequence length="13" mass="1440">MVSNTLYALKAKT</sequence>